<keyword evidence="9" id="KW-0378">Hydrolase</keyword>
<dbReference type="EC" id="5.6.2.4" evidence="5"/>
<gene>
    <name evidence="9" type="primary">blm</name>
    <name evidence="9" type="ORF">RSOLAG1IB_00497</name>
</gene>
<dbReference type="GO" id="GO:0003676">
    <property type="term" value="F:nucleic acid binding"/>
    <property type="evidence" value="ECO:0007669"/>
    <property type="project" value="InterPro"/>
</dbReference>
<dbReference type="EMBL" id="LN679100">
    <property type="protein sequence ID" value="CEL51960.1"/>
    <property type="molecule type" value="Genomic_DNA"/>
</dbReference>
<evidence type="ECO:0000256" key="3">
    <source>
        <dbReference type="ARBA" id="ARBA00022840"/>
    </source>
</evidence>
<dbReference type="SUPFAM" id="SSF52540">
    <property type="entry name" value="P-loop containing nucleoside triphosphate hydrolases"/>
    <property type="match status" value="2"/>
</dbReference>
<evidence type="ECO:0000313" key="9">
    <source>
        <dbReference type="EMBL" id="CEL51960.1"/>
    </source>
</evidence>
<reference evidence="9 10" key="1">
    <citation type="submission" date="2014-11" db="EMBL/GenBank/DDBJ databases">
        <authorList>
            <person name="Wibberg Daniel"/>
        </authorList>
    </citation>
    <scope>NUCLEOTIDE SEQUENCE [LARGE SCALE GENOMIC DNA]</scope>
    <source>
        <strain evidence="9">Rhizoctonia solani AG1-IB 7/3/14</strain>
    </source>
</reference>
<dbReference type="GO" id="GO:0005694">
    <property type="term" value="C:chromosome"/>
    <property type="evidence" value="ECO:0007669"/>
    <property type="project" value="TreeGrafter"/>
</dbReference>
<evidence type="ECO:0000259" key="7">
    <source>
        <dbReference type="PROSITE" id="PS51192"/>
    </source>
</evidence>
<evidence type="ECO:0000256" key="1">
    <source>
        <dbReference type="ARBA" id="ARBA00005446"/>
    </source>
</evidence>
<sequence>MPPTSHTPDATRFSRHQRSDATPYSRPYAQECAKLGIKRLHRMQRGVIDDIVNNPEKDQFIIAATGSGKTLLYELPGILPSSSGKTTIVFIPRVSIITVEHKRLFDCGVSVEKRHARNDNQQEREQQAQQNDRLFQAVNNTELLPRFILATPNQLLYSDSIFSKILSGLCERGLVYRFVFDEVHMLLDDHTVLSQFPILRQKYPDVPVTVLSASVAPATTSTLCRALSMGGEPKVFPLDRPNLYYQVLPKLSQGEDDKLGVAATPKERSQMSPILHLARNVYPDLAGLVYCRKKSTCARFAELLKKEGIAAEAYDADSNRSVMGREIFRKWQENDPDVRILISTNALSSGVHKSDVRFVVHTSLPTSGIDGYMQETGRAGRDGEPATCLLLYAFGDAFQVPHHTQFQTNCILALLWLINSTNCRRRALLSYYDDNHFNYEATSHRCCDVCDGMASGRPPLEITSLVGRVLEYIQDGHEEKHGPVGRIRLTRILSDRFNNGEKEPTADMWDKLIQWLVIEQYLEVHRPGEKAGGQIRV</sequence>
<dbReference type="GO" id="GO:0005524">
    <property type="term" value="F:ATP binding"/>
    <property type="evidence" value="ECO:0007669"/>
    <property type="project" value="UniProtKB-KW"/>
</dbReference>
<keyword evidence="2" id="KW-0547">Nucleotide-binding</keyword>
<accession>A0A0B7F353</accession>
<dbReference type="GO" id="GO:0000724">
    <property type="term" value="P:double-strand break repair via homologous recombination"/>
    <property type="evidence" value="ECO:0007669"/>
    <property type="project" value="TreeGrafter"/>
</dbReference>
<dbReference type="Proteomes" id="UP000059188">
    <property type="component" value="Unassembled WGS sequence"/>
</dbReference>
<dbReference type="Pfam" id="PF00270">
    <property type="entry name" value="DEAD"/>
    <property type="match status" value="1"/>
</dbReference>
<dbReference type="GO" id="GO:0016787">
    <property type="term" value="F:hydrolase activity"/>
    <property type="evidence" value="ECO:0007669"/>
    <property type="project" value="UniProtKB-KW"/>
</dbReference>
<dbReference type="GO" id="GO:0043138">
    <property type="term" value="F:3'-5' DNA helicase activity"/>
    <property type="evidence" value="ECO:0007669"/>
    <property type="project" value="UniProtKB-EC"/>
</dbReference>
<dbReference type="GO" id="GO:0005737">
    <property type="term" value="C:cytoplasm"/>
    <property type="evidence" value="ECO:0007669"/>
    <property type="project" value="TreeGrafter"/>
</dbReference>
<comment type="similarity">
    <text evidence="1">Belongs to the helicase family. RecQ subfamily.</text>
</comment>
<dbReference type="GO" id="GO:0009378">
    <property type="term" value="F:four-way junction helicase activity"/>
    <property type="evidence" value="ECO:0007669"/>
    <property type="project" value="TreeGrafter"/>
</dbReference>
<feature type="domain" description="Helicase ATP-binding" evidence="7">
    <location>
        <begin position="50"/>
        <end position="233"/>
    </location>
</feature>
<dbReference type="GO" id="GO:0005634">
    <property type="term" value="C:nucleus"/>
    <property type="evidence" value="ECO:0007669"/>
    <property type="project" value="TreeGrafter"/>
</dbReference>
<dbReference type="PROSITE" id="PS51192">
    <property type="entry name" value="HELICASE_ATP_BIND_1"/>
    <property type="match status" value="1"/>
</dbReference>
<protein>
    <recommendedName>
        <fullName evidence="5">DNA 3'-5' helicase</fullName>
        <ecNumber evidence="5">5.6.2.4</ecNumber>
    </recommendedName>
</protein>
<feature type="region of interest" description="Disordered" evidence="6">
    <location>
        <begin position="1"/>
        <end position="25"/>
    </location>
</feature>
<feature type="domain" description="Helicase C-terminal" evidence="8">
    <location>
        <begin position="273"/>
        <end position="429"/>
    </location>
</feature>
<evidence type="ECO:0000259" key="8">
    <source>
        <dbReference type="PROSITE" id="PS51194"/>
    </source>
</evidence>
<dbReference type="PANTHER" id="PTHR13710">
    <property type="entry name" value="DNA HELICASE RECQ FAMILY MEMBER"/>
    <property type="match status" value="1"/>
</dbReference>
<proteinExistence type="inferred from homology"/>
<dbReference type="PANTHER" id="PTHR13710:SF147">
    <property type="entry name" value="DNA HELICASE"/>
    <property type="match status" value="1"/>
</dbReference>
<comment type="catalytic activity">
    <reaction evidence="4">
        <text>Couples ATP hydrolysis with the unwinding of duplex DNA by translocating in the 3'-5' direction.</text>
        <dbReference type="EC" id="5.6.2.4"/>
    </reaction>
</comment>
<evidence type="ECO:0000313" key="10">
    <source>
        <dbReference type="Proteomes" id="UP000059188"/>
    </source>
</evidence>
<dbReference type="InterPro" id="IPR001650">
    <property type="entry name" value="Helicase_C-like"/>
</dbReference>
<dbReference type="SMART" id="SM00490">
    <property type="entry name" value="HELICc"/>
    <property type="match status" value="1"/>
</dbReference>
<keyword evidence="3" id="KW-0067">ATP-binding</keyword>
<dbReference type="AlphaFoldDB" id="A0A0B7F353"/>
<dbReference type="InterPro" id="IPR011545">
    <property type="entry name" value="DEAD/DEAH_box_helicase_dom"/>
</dbReference>
<dbReference type="InterPro" id="IPR014001">
    <property type="entry name" value="Helicase_ATP-bd"/>
</dbReference>
<evidence type="ECO:0000256" key="5">
    <source>
        <dbReference type="ARBA" id="ARBA00034808"/>
    </source>
</evidence>
<dbReference type="STRING" id="1108050.A0A0B7F353"/>
<keyword evidence="10" id="KW-1185">Reference proteome</keyword>
<organism evidence="9 10">
    <name type="scientific">Thanatephorus cucumeris (strain AG1-IB / isolate 7/3/14)</name>
    <name type="common">Lettuce bottom rot fungus</name>
    <name type="synonym">Rhizoctonia solani</name>
    <dbReference type="NCBI Taxonomy" id="1108050"/>
    <lineage>
        <taxon>Eukaryota</taxon>
        <taxon>Fungi</taxon>
        <taxon>Dikarya</taxon>
        <taxon>Basidiomycota</taxon>
        <taxon>Agaricomycotina</taxon>
        <taxon>Agaricomycetes</taxon>
        <taxon>Cantharellales</taxon>
        <taxon>Ceratobasidiaceae</taxon>
        <taxon>Rhizoctonia</taxon>
        <taxon>Rhizoctonia solani AG-1</taxon>
    </lineage>
</organism>
<dbReference type="Pfam" id="PF00271">
    <property type="entry name" value="Helicase_C"/>
    <property type="match status" value="1"/>
</dbReference>
<evidence type="ECO:0000256" key="4">
    <source>
        <dbReference type="ARBA" id="ARBA00034617"/>
    </source>
</evidence>
<dbReference type="InterPro" id="IPR027417">
    <property type="entry name" value="P-loop_NTPase"/>
</dbReference>
<evidence type="ECO:0000256" key="6">
    <source>
        <dbReference type="SAM" id="MobiDB-lite"/>
    </source>
</evidence>
<dbReference type="OrthoDB" id="2187159at2759"/>
<name>A0A0B7F353_THACB</name>
<evidence type="ECO:0000256" key="2">
    <source>
        <dbReference type="ARBA" id="ARBA00022741"/>
    </source>
</evidence>
<dbReference type="Gene3D" id="3.40.50.300">
    <property type="entry name" value="P-loop containing nucleotide triphosphate hydrolases"/>
    <property type="match status" value="2"/>
</dbReference>
<dbReference type="PROSITE" id="PS51194">
    <property type="entry name" value="HELICASE_CTER"/>
    <property type="match status" value="1"/>
</dbReference>
<dbReference type="SMART" id="SM00487">
    <property type="entry name" value="DEXDc"/>
    <property type="match status" value="1"/>
</dbReference>